<sequence>MKNLAKEELPLLLPQLAPTFRLLTLSFTLLVFCLSVAFYLPYIEARTEDPLPLLRLHVVAESNEQHDQALKLKVRDDIIAYIDPLLAQSQSVEEAREKVESQLEEINRLAVQRIQAEGYSYTTKAEVGRFHFPKKVYGHLTAPAGEYEALRITIGTGQGENWWCVLYPPLCLSDRTGSQKTEKVKTVENQSDLSTTSTEVKTVEVRSKIWDWIEEKTKKTSQS</sequence>
<dbReference type="OrthoDB" id="9793324at2"/>
<evidence type="ECO:0000313" key="4">
    <source>
        <dbReference type="Proteomes" id="UP000468766"/>
    </source>
</evidence>
<dbReference type="EMBL" id="WBXO01000002">
    <property type="protein sequence ID" value="KAB2953903.1"/>
    <property type="molecule type" value="Genomic_DNA"/>
</dbReference>
<keyword evidence="2" id="KW-1133">Transmembrane helix</keyword>
<feature type="transmembrane region" description="Helical" evidence="2">
    <location>
        <begin position="20"/>
        <end position="40"/>
    </location>
</feature>
<evidence type="ECO:0000313" key="3">
    <source>
        <dbReference type="EMBL" id="KAB2953903.1"/>
    </source>
</evidence>
<evidence type="ECO:0000256" key="1">
    <source>
        <dbReference type="SAM" id="Coils"/>
    </source>
</evidence>
<gene>
    <name evidence="3" type="primary">spoIIR</name>
    <name evidence="3" type="ORF">F9B85_04675</name>
</gene>
<dbReference type="Pfam" id="PF09551">
    <property type="entry name" value="Spore_II_R"/>
    <property type="match status" value="1"/>
</dbReference>
<proteinExistence type="predicted"/>
<organism evidence="3 4">
    <name type="scientific">Heliorestis acidaminivorans</name>
    <dbReference type="NCBI Taxonomy" id="553427"/>
    <lineage>
        <taxon>Bacteria</taxon>
        <taxon>Bacillati</taxon>
        <taxon>Bacillota</taxon>
        <taxon>Clostridia</taxon>
        <taxon>Eubacteriales</taxon>
        <taxon>Heliobacteriaceae</taxon>
        <taxon>Heliorestis</taxon>
    </lineage>
</organism>
<reference evidence="3 4" key="1">
    <citation type="submission" date="2019-10" db="EMBL/GenBank/DDBJ databases">
        <title>Whole-genome sequence of the extremophile Heliorestis acidaminivorans DSM 24790.</title>
        <authorList>
            <person name="Kyndt J.A."/>
            <person name="Meyer T.E."/>
        </authorList>
    </citation>
    <scope>NUCLEOTIDE SEQUENCE [LARGE SCALE GENOMIC DNA]</scope>
    <source>
        <strain evidence="3 4">DSM 24790</strain>
    </source>
</reference>
<name>A0A6I0F3F1_9FIRM</name>
<comment type="caution">
    <text evidence="3">The sequence shown here is derived from an EMBL/GenBank/DDBJ whole genome shotgun (WGS) entry which is preliminary data.</text>
</comment>
<feature type="coiled-coil region" evidence="1">
    <location>
        <begin position="85"/>
        <end position="112"/>
    </location>
</feature>
<protein>
    <submittedName>
        <fullName evidence="3">Stage II sporulation protein R</fullName>
    </submittedName>
</protein>
<keyword evidence="1" id="KW-0175">Coiled coil</keyword>
<keyword evidence="2" id="KW-0812">Transmembrane</keyword>
<keyword evidence="2" id="KW-0472">Membrane</keyword>
<dbReference type="Proteomes" id="UP000468766">
    <property type="component" value="Unassembled WGS sequence"/>
</dbReference>
<dbReference type="InterPro" id="IPR014202">
    <property type="entry name" value="Spore_II_R"/>
</dbReference>
<dbReference type="NCBIfam" id="TIGR02837">
    <property type="entry name" value="spore_II_R"/>
    <property type="match status" value="1"/>
</dbReference>
<keyword evidence="4" id="KW-1185">Reference proteome</keyword>
<evidence type="ECO:0000256" key="2">
    <source>
        <dbReference type="SAM" id="Phobius"/>
    </source>
</evidence>
<dbReference type="AlphaFoldDB" id="A0A6I0F3F1"/>
<accession>A0A6I0F3F1</accession>